<dbReference type="Gene3D" id="3.40.30.10">
    <property type="entry name" value="Glutaredoxin"/>
    <property type="match status" value="1"/>
</dbReference>
<dbReference type="CDD" id="cd02947">
    <property type="entry name" value="TRX_family"/>
    <property type="match status" value="1"/>
</dbReference>
<dbReference type="ExpressionAtlas" id="A0A654ESA9">
    <property type="expression patterns" value="baseline and differential"/>
</dbReference>
<keyword evidence="1" id="KW-0732">Signal</keyword>
<dbReference type="AlphaFoldDB" id="A0A654ESA9"/>
<reference evidence="3 4" key="1">
    <citation type="submission" date="2019-11" db="EMBL/GenBank/DDBJ databases">
        <authorList>
            <person name="Jiao W.-B."/>
            <person name="Schneeberger K."/>
        </authorList>
    </citation>
    <scope>NUCLEOTIDE SEQUENCE [LARGE SCALE GENOMIC DNA]</scope>
    <source>
        <strain evidence="4">cv. An-1</strain>
    </source>
</reference>
<dbReference type="InterPro" id="IPR036249">
    <property type="entry name" value="Thioredoxin-like_sf"/>
</dbReference>
<dbReference type="SUPFAM" id="SSF52833">
    <property type="entry name" value="Thioredoxin-like"/>
    <property type="match status" value="1"/>
</dbReference>
<dbReference type="EMBL" id="CACRSJ010000104">
    <property type="protein sequence ID" value="VYS48441.1"/>
    <property type="molecule type" value="Genomic_DNA"/>
</dbReference>
<evidence type="ECO:0000313" key="3">
    <source>
        <dbReference type="EMBL" id="VYS48441.1"/>
    </source>
</evidence>
<feature type="chain" id="PRO_5024871940" description="Thioredoxin domain-containing protein" evidence="1">
    <location>
        <begin position="22"/>
        <end position="154"/>
    </location>
</feature>
<sequence>MEKKVLYGLVMLMYLVGSGFSQGEVTWLSNEVEWRLILTTTQLPIVVTVTSSLCGDRCTILDDQLARLSETYGNLIILRKVNILTNPFFAILYNLVNAPIIIVFQTGKETARLESDLSWGAITDIIDNLSLFAPPPSDIVQPASDSAPVPSLGE</sequence>
<evidence type="ECO:0000256" key="1">
    <source>
        <dbReference type="SAM" id="SignalP"/>
    </source>
</evidence>
<accession>A0A654ESA9</accession>
<dbReference type="Pfam" id="PF00085">
    <property type="entry name" value="Thioredoxin"/>
    <property type="match status" value="1"/>
</dbReference>
<name>A0A654ESA9_ARATH</name>
<dbReference type="Proteomes" id="UP000426265">
    <property type="component" value="Unassembled WGS sequence"/>
</dbReference>
<organism evidence="3 4">
    <name type="scientific">Arabidopsis thaliana</name>
    <name type="common">Mouse-ear cress</name>
    <dbReference type="NCBI Taxonomy" id="3702"/>
    <lineage>
        <taxon>Eukaryota</taxon>
        <taxon>Viridiplantae</taxon>
        <taxon>Streptophyta</taxon>
        <taxon>Embryophyta</taxon>
        <taxon>Tracheophyta</taxon>
        <taxon>Spermatophyta</taxon>
        <taxon>Magnoliopsida</taxon>
        <taxon>eudicotyledons</taxon>
        <taxon>Gunneridae</taxon>
        <taxon>Pentapetalae</taxon>
        <taxon>rosids</taxon>
        <taxon>malvids</taxon>
        <taxon>Brassicales</taxon>
        <taxon>Brassicaceae</taxon>
        <taxon>Camelineae</taxon>
        <taxon>Arabidopsis</taxon>
    </lineage>
</organism>
<evidence type="ECO:0000313" key="4">
    <source>
        <dbReference type="Proteomes" id="UP000426265"/>
    </source>
</evidence>
<gene>
    <name evidence="3" type="ORF">AN1_LOCUS3922</name>
</gene>
<feature type="signal peptide" evidence="1">
    <location>
        <begin position="1"/>
        <end position="21"/>
    </location>
</feature>
<evidence type="ECO:0000259" key="2">
    <source>
        <dbReference type="Pfam" id="PF00085"/>
    </source>
</evidence>
<proteinExistence type="predicted"/>
<protein>
    <recommendedName>
        <fullName evidence="2">Thioredoxin domain-containing protein</fullName>
    </recommendedName>
</protein>
<dbReference type="InterPro" id="IPR013766">
    <property type="entry name" value="Thioredoxin_domain"/>
</dbReference>
<feature type="domain" description="Thioredoxin" evidence="2">
    <location>
        <begin position="30"/>
        <end position="126"/>
    </location>
</feature>